<evidence type="ECO:0000313" key="2">
    <source>
        <dbReference type="Proteomes" id="UP000019141"/>
    </source>
</evidence>
<name>W4LWV5_ENTF1</name>
<dbReference type="InterPro" id="IPR021302">
    <property type="entry name" value="DUF2780_VcgC/VcgE"/>
</dbReference>
<dbReference type="AlphaFoldDB" id="W4LWV5"/>
<reference evidence="1 2" key="1">
    <citation type="journal article" date="2014" name="Nature">
        <title>An environmental bacterial taxon with a large and distinct metabolic repertoire.</title>
        <authorList>
            <person name="Wilson M.C."/>
            <person name="Mori T."/>
            <person name="Ruckert C."/>
            <person name="Uria A.R."/>
            <person name="Helf M.J."/>
            <person name="Takada K."/>
            <person name="Gernert C."/>
            <person name="Steffens U.A."/>
            <person name="Heycke N."/>
            <person name="Schmitt S."/>
            <person name="Rinke C."/>
            <person name="Helfrich E.J."/>
            <person name="Brachmann A.O."/>
            <person name="Gurgui C."/>
            <person name="Wakimoto T."/>
            <person name="Kracht M."/>
            <person name="Crusemann M."/>
            <person name="Hentschel U."/>
            <person name="Abe I."/>
            <person name="Matsunaga S."/>
            <person name="Kalinowski J."/>
            <person name="Takeyama H."/>
            <person name="Piel J."/>
        </authorList>
    </citation>
    <scope>NUCLEOTIDE SEQUENCE [LARGE SCALE GENOMIC DNA]</scope>
    <source>
        <strain evidence="2">TSY1</strain>
    </source>
</reference>
<evidence type="ECO:0008006" key="3">
    <source>
        <dbReference type="Google" id="ProtNLM"/>
    </source>
</evidence>
<proteinExistence type="predicted"/>
<keyword evidence="2" id="KW-1185">Reference proteome</keyword>
<protein>
    <recommendedName>
        <fullName evidence="3">DUF2780 domain-containing protein</fullName>
    </recommendedName>
</protein>
<comment type="caution">
    <text evidence="1">The sequence shown here is derived from an EMBL/GenBank/DDBJ whole genome shotgun (WGS) entry which is preliminary data.</text>
</comment>
<dbReference type="Proteomes" id="UP000019141">
    <property type="component" value="Unassembled WGS sequence"/>
</dbReference>
<accession>W4LWV5</accession>
<dbReference type="EMBL" id="AZHW01000196">
    <property type="protein sequence ID" value="ETX01837.1"/>
    <property type="molecule type" value="Genomic_DNA"/>
</dbReference>
<sequence>MIGEHHMELVQQLVSGLGIQEDQAKGGAGLLFQLAKDKLSSGEFDQIAAHVPEMGDLLSAAPAAESGGLGGALGGIASALGGSAGGLGSLASLAGGFSQLGLDAGMIGQLAPIVISFIQGKGGDQVGSLLQGVLSGD</sequence>
<dbReference type="HOGENOM" id="CLU_157979_0_0_7"/>
<organism evidence="1 2">
    <name type="scientific">Entotheonella factor</name>
    <dbReference type="NCBI Taxonomy" id="1429438"/>
    <lineage>
        <taxon>Bacteria</taxon>
        <taxon>Pseudomonadati</taxon>
        <taxon>Nitrospinota/Tectimicrobiota group</taxon>
        <taxon>Candidatus Tectimicrobiota</taxon>
        <taxon>Candidatus Entotheonellia</taxon>
        <taxon>Candidatus Entotheonellales</taxon>
        <taxon>Candidatus Entotheonellaceae</taxon>
        <taxon>Candidatus Entotheonella</taxon>
    </lineage>
</organism>
<dbReference type="Pfam" id="PF11075">
    <property type="entry name" value="DUF2780"/>
    <property type="match status" value="1"/>
</dbReference>
<evidence type="ECO:0000313" key="1">
    <source>
        <dbReference type="EMBL" id="ETX01837.1"/>
    </source>
</evidence>
<gene>
    <name evidence="1" type="ORF">ETSY1_05770</name>
</gene>